<dbReference type="PROSITE" id="PS00101">
    <property type="entry name" value="HEXAPEP_TRANSFERASES"/>
    <property type="match status" value="1"/>
</dbReference>
<dbReference type="InterPro" id="IPR011004">
    <property type="entry name" value="Trimer_LpxA-like_sf"/>
</dbReference>
<evidence type="ECO:0000313" key="4">
    <source>
        <dbReference type="EMBL" id="MCJ8353786.1"/>
    </source>
</evidence>
<evidence type="ECO:0000313" key="5">
    <source>
        <dbReference type="Proteomes" id="UP001202887"/>
    </source>
</evidence>
<sequence>MRLTKQPVPLLSQMERVTLADLQERFQGRITVSGIQDEGNFVFVYPGMNSFGGRMNLNFSGRNNMIYIDQNAPVEGEISFPANNAKAWILGGADHLRLSAGVYEGAQFIWGFGSNSFGVRAWVFDHTSLHIGGDSLFSEGVTIRTSDHHSIIDLESMRQVNFPSDIMIGKHVWVAADVSIGKGVSIGDGSIVGAKAFVTKSIGSCEAWVGTPAKKVRDNCSWVGSHPALDNVGPYLKSVLSL</sequence>
<dbReference type="SUPFAM" id="SSF51161">
    <property type="entry name" value="Trimeric LpxA-like enzymes"/>
    <property type="match status" value="1"/>
</dbReference>
<dbReference type="InterPro" id="IPR001451">
    <property type="entry name" value="Hexapep"/>
</dbReference>
<keyword evidence="1" id="KW-0808">Transferase</keyword>
<dbReference type="PANTHER" id="PTHR23416">
    <property type="entry name" value="SIALIC ACID SYNTHASE-RELATED"/>
    <property type="match status" value="1"/>
</dbReference>
<dbReference type="InterPro" id="IPR018357">
    <property type="entry name" value="Hexapep_transf_CS"/>
</dbReference>
<dbReference type="Pfam" id="PF00132">
    <property type="entry name" value="Hexapep"/>
    <property type="match status" value="1"/>
</dbReference>
<evidence type="ECO:0000256" key="3">
    <source>
        <dbReference type="ARBA" id="ARBA00023315"/>
    </source>
</evidence>
<organism evidence="4 5">
    <name type="scientific">Novacetimonas hansenii</name>
    <name type="common">Komagataeibacter hansenii</name>
    <dbReference type="NCBI Taxonomy" id="436"/>
    <lineage>
        <taxon>Bacteria</taxon>
        <taxon>Pseudomonadati</taxon>
        <taxon>Pseudomonadota</taxon>
        <taxon>Alphaproteobacteria</taxon>
        <taxon>Acetobacterales</taxon>
        <taxon>Acetobacteraceae</taxon>
        <taxon>Novacetimonas</taxon>
    </lineage>
</organism>
<dbReference type="PANTHER" id="PTHR23416:SF78">
    <property type="entry name" value="LIPOPOLYSACCHARIDE BIOSYNTHESIS O-ACETYL TRANSFERASE WBBJ-RELATED"/>
    <property type="match status" value="1"/>
</dbReference>
<dbReference type="InterPro" id="IPR051159">
    <property type="entry name" value="Hexapeptide_acetyltransf"/>
</dbReference>
<gene>
    <name evidence="4" type="ORF">K1W68_07260</name>
</gene>
<proteinExistence type="predicted"/>
<dbReference type="Proteomes" id="UP001202887">
    <property type="component" value="Unassembled WGS sequence"/>
</dbReference>
<dbReference type="CDD" id="cd04647">
    <property type="entry name" value="LbH_MAT_like"/>
    <property type="match status" value="1"/>
</dbReference>
<keyword evidence="3 4" id="KW-0012">Acyltransferase</keyword>
<evidence type="ECO:0000256" key="1">
    <source>
        <dbReference type="ARBA" id="ARBA00022679"/>
    </source>
</evidence>
<reference evidence="4" key="1">
    <citation type="journal article" date="2021" name="Polymers (Basel)">
        <title>Highly Stretchable Bacterial Cellulose Produced by Komagataeibacter hansenii SI1.</title>
        <authorList>
            <person name="Cielecka I."/>
            <person name="Ryngajllo M."/>
            <person name="Maniukiewicz W."/>
            <person name="Bielecki S."/>
        </authorList>
    </citation>
    <scope>NUCLEOTIDE SEQUENCE</scope>
    <source>
        <strain evidence="4">SI1</strain>
    </source>
</reference>
<dbReference type="Gene3D" id="2.160.10.10">
    <property type="entry name" value="Hexapeptide repeat proteins"/>
    <property type="match status" value="1"/>
</dbReference>
<dbReference type="GO" id="GO:0016746">
    <property type="term" value="F:acyltransferase activity"/>
    <property type="evidence" value="ECO:0007669"/>
    <property type="project" value="UniProtKB-KW"/>
</dbReference>
<dbReference type="AlphaFoldDB" id="A0AAW5ESK8"/>
<accession>A0AAW5ESK8</accession>
<keyword evidence="2" id="KW-0677">Repeat</keyword>
<evidence type="ECO:0000256" key="2">
    <source>
        <dbReference type="ARBA" id="ARBA00022737"/>
    </source>
</evidence>
<comment type="caution">
    <text evidence="4">The sequence shown here is derived from an EMBL/GenBank/DDBJ whole genome shotgun (WGS) entry which is preliminary data.</text>
</comment>
<dbReference type="EMBL" id="JAIBCX010000014">
    <property type="protein sequence ID" value="MCJ8353786.1"/>
    <property type="molecule type" value="Genomic_DNA"/>
</dbReference>
<reference evidence="4" key="2">
    <citation type="submission" date="2022-03" db="EMBL/GenBank/DDBJ databases">
        <authorList>
            <person name="Ryngajllo M."/>
            <person name="Jacek P."/>
            <person name="Kubiak K."/>
        </authorList>
    </citation>
    <scope>NUCLEOTIDE SEQUENCE</scope>
    <source>
        <strain evidence="4">SI1</strain>
    </source>
</reference>
<dbReference type="RefSeq" id="WP_247066820.1">
    <property type="nucleotide sequence ID" value="NZ_CP094848.1"/>
</dbReference>
<name>A0AAW5ESK8_NOVHA</name>
<protein>
    <submittedName>
        <fullName evidence="4">Acyltransferase</fullName>
    </submittedName>
</protein>